<evidence type="ECO:0000256" key="1">
    <source>
        <dbReference type="SAM" id="MobiDB-lite"/>
    </source>
</evidence>
<reference evidence="3 4" key="1">
    <citation type="submission" date="2024-10" db="EMBL/GenBank/DDBJ databases">
        <title>The Natural Products Discovery Center: Release of the First 8490 Sequenced Strains for Exploring Actinobacteria Biosynthetic Diversity.</title>
        <authorList>
            <person name="Kalkreuter E."/>
            <person name="Kautsar S.A."/>
            <person name="Yang D."/>
            <person name="Bader C.D."/>
            <person name="Teijaro C.N."/>
            <person name="Fluegel L."/>
            <person name="Davis C.M."/>
            <person name="Simpson J.R."/>
            <person name="Lauterbach L."/>
            <person name="Steele A.D."/>
            <person name="Gui C."/>
            <person name="Meng S."/>
            <person name="Li G."/>
            <person name="Viehrig K."/>
            <person name="Ye F."/>
            <person name="Su P."/>
            <person name="Kiefer A.F."/>
            <person name="Nichols A."/>
            <person name="Cepeda A.J."/>
            <person name="Yan W."/>
            <person name="Fan B."/>
            <person name="Jiang Y."/>
            <person name="Adhikari A."/>
            <person name="Zheng C.-J."/>
            <person name="Schuster L."/>
            <person name="Cowan T.M."/>
            <person name="Smanski M.J."/>
            <person name="Chevrette M.G."/>
            <person name="De Carvalho L.P.S."/>
            <person name="Shen B."/>
        </authorList>
    </citation>
    <scope>NUCLEOTIDE SEQUENCE [LARGE SCALE GENOMIC DNA]</scope>
    <source>
        <strain evidence="3 4">NPDC051599</strain>
    </source>
</reference>
<feature type="compositionally biased region" description="Pro residues" evidence="1">
    <location>
        <begin position="28"/>
        <end position="48"/>
    </location>
</feature>
<accession>A0ABW7Y5L6</accession>
<proteinExistence type="predicted"/>
<keyword evidence="4" id="KW-1185">Reference proteome</keyword>
<dbReference type="EMBL" id="JBITDC010000008">
    <property type="protein sequence ID" value="MFI5677648.1"/>
    <property type="molecule type" value="Genomic_DNA"/>
</dbReference>
<name>A0ABW7Y5L6_STRCE</name>
<gene>
    <name evidence="3" type="ORF">ACIA8P_23755</name>
</gene>
<dbReference type="Proteomes" id="UP001612415">
    <property type="component" value="Unassembled WGS sequence"/>
</dbReference>
<protein>
    <recommendedName>
        <fullName evidence="5">Lipoprotein</fullName>
    </recommendedName>
</protein>
<feature type="region of interest" description="Disordered" evidence="1">
    <location>
        <begin position="25"/>
        <end position="138"/>
    </location>
</feature>
<feature type="chain" id="PRO_5046048782" description="Lipoprotein" evidence="2">
    <location>
        <begin position="21"/>
        <end position="164"/>
    </location>
</feature>
<sequence>MHRTTTTATLLVTVAVSALAGCVTVQRPPTPGPPTAPSRPSAPRPDGPAEPQVVQAPAREALEMIGPSRRPKPAAPPSTAAVPPAPAPPRQQPPRTHPARPAHPARPEHRHPDAGQHRRPRVDTPDVPGTIPRNQQDVCALGKKYGGWRADSPEAMICDQTYGR</sequence>
<keyword evidence="2" id="KW-0732">Signal</keyword>
<evidence type="ECO:0008006" key="5">
    <source>
        <dbReference type="Google" id="ProtNLM"/>
    </source>
</evidence>
<feature type="compositionally biased region" description="Basic and acidic residues" evidence="1">
    <location>
        <begin position="105"/>
        <end position="124"/>
    </location>
</feature>
<dbReference type="RefSeq" id="WP_398658282.1">
    <property type="nucleotide sequence ID" value="NZ_JBITDC010000008.1"/>
</dbReference>
<organism evidence="3 4">
    <name type="scientific">Streptomyces cellulosae</name>
    <dbReference type="NCBI Taxonomy" id="1968"/>
    <lineage>
        <taxon>Bacteria</taxon>
        <taxon>Bacillati</taxon>
        <taxon>Actinomycetota</taxon>
        <taxon>Actinomycetes</taxon>
        <taxon>Kitasatosporales</taxon>
        <taxon>Streptomycetaceae</taxon>
        <taxon>Streptomyces</taxon>
    </lineage>
</organism>
<feature type="signal peptide" evidence="2">
    <location>
        <begin position="1"/>
        <end position="20"/>
    </location>
</feature>
<comment type="caution">
    <text evidence="3">The sequence shown here is derived from an EMBL/GenBank/DDBJ whole genome shotgun (WGS) entry which is preliminary data.</text>
</comment>
<evidence type="ECO:0000256" key="2">
    <source>
        <dbReference type="SAM" id="SignalP"/>
    </source>
</evidence>
<evidence type="ECO:0000313" key="4">
    <source>
        <dbReference type="Proteomes" id="UP001612415"/>
    </source>
</evidence>
<evidence type="ECO:0000313" key="3">
    <source>
        <dbReference type="EMBL" id="MFI5677648.1"/>
    </source>
</evidence>
<feature type="compositionally biased region" description="Pro residues" evidence="1">
    <location>
        <begin position="83"/>
        <end position="96"/>
    </location>
</feature>
<dbReference type="PROSITE" id="PS51257">
    <property type="entry name" value="PROKAR_LIPOPROTEIN"/>
    <property type="match status" value="1"/>
</dbReference>